<comment type="similarity">
    <text evidence="2 6">Belongs to the class-I pyridoxal-phosphate-dependent aminotransferase family.</text>
</comment>
<protein>
    <recommendedName>
        <fullName evidence="6">Aminotransferase</fullName>
        <ecNumber evidence="6">2.6.1.-</ecNumber>
    </recommendedName>
</protein>
<sequence>MSIDIIPQVSTLKESATLAINQQAKTLRQQGQPVCHFGFGQSPFPVPDILQTALQEHADKKAYLPTQGLPELCSAISQFCQTHFDYNINPEQVFVGPGSKELLFQLLFLLEGDAFIPAPSWVSYGPQAKLLNKPVHYIQTQFKQRYCLQADEFEHALKNSNSPQNILILNSPNNPTGQIYSESNLKELAKVCKKYNVIVISDEIYSLTEYAGNSHQSITYYYPEKTIITNGLSKAFAAGGYRLGFTIIPTTMPKLHSALKIMISETYSAVSSPIQYAATILYNNSQQLTGHLKKCNSILRFISDYVSTRLKTIDINCWPGQGAFYLAANFNSYKEKLAKVNIHTSMDLCDHLLKHSHVACLPGCEFYLPKTELVLRLAIVDFDGEKLLKQLEHQEISAGLFPEIVAGCDRLEHFFNSL</sequence>
<dbReference type="Gene3D" id="3.40.640.10">
    <property type="entry name" value="Type I PLP-dependent aspartate aminotransferase-like (Major domain)"/>
    <property type="match status" value="1"/>
</dbReference>
<keyword evidence="9" id="KW-1185">Reference proteome</keyword>
<dbReference type="Proteomes" id="UP000094329">
    <property type="component" value="Unassembled WGS sequence"/>
</dbReference>
<evidence type="ECO:0000256" key="1">
    <source>
        <dbReference type="ARBA" id="ARBA00001933"/>
    </source>
</evidence>
<dbReference type="InterPro" id="IPR004838">
    <property type="entry name" value="NHTrfase_class1_PyrdxlP-BS"/>
</dbReference>
<keyword evidence="4 6" id="KW-0808">Transferase</keyword>
<dbReference type="Gene3D" id="3.90.1150.10">
    <property type="entry name" value="Aspartate Aminotransferase, domain 1"/>
    <property type="match status" value="1"/>
</dbReference>
<keyword evidence="3 6" id="KW-0032">Aminotransferase</keyword>
<evidence type="ECO:0000256" key="5">
    <source>
        <dbReference type="ARBA" id="ARBA00022898"/>
    </source>
</evidence>
<evidence type="ECO:0000256" key="2">
    <source>
        <dbReference type="ARBA" id="ARBA00007441"/>
    </source>
</evidence>
<keyword evidence="5" id="KW-0663">Pyridoxal phosphate</keyword>
<dbReference type="InterPro" id="IPR050596">
    <property type="entry name" value="AspAT/PAT-like"/>
</dbReference>
<accession>A0ABX3A353</accession>
<dbReference type="EMBL" id="MDTU01000001">
    <property type="protein sequence ID" value="ODN42873.1"/>
    <property type="molecule type" value="Genomic_DNA"/>
</dbReference>
<evidence type="ECO:0000259" key="7">
    <source>
        <dbReference type="Pfam" id="PF00155"/>
    </source>
</evidence>
<dbReference type="PROSITE" id="PS00105">
    <property type="entry name" value="AA_TRANSFER_CLASS_1"/>
    <property type="match status" value="1"/>
</dbReference>
<dbReference type="EC" id="2.6.1.-" evidence="6"/>
<evidence type="ECO:0000256" key="3">
    <source>
        <dbReference type="ARBA" id="ARBA00022576"/>
    </source>
</evidence>
<dbReference type="CDD" id="cd00609">
    <property type="entry name" value="AAT_like"/>
    <property type="match status" value="1"/>
</dbReference>
<dbReference type="SUPFAM" id="SSF53383">
    <property type="entry name" value="PLP-dependent transferases"/>
    <property type="match status" value="1"/>
</dbReference>
<reference evidence="8 9" key="1">
    <citation type="submission" date="2016-08" db="EMBL/GenBank/DDBJ databases">
        <title>Draft genome sequence of Candidatus Piscirickettsia litoralis, from seawater.</title>
        <authorList>
            <person name="Wan X."/>
            <person name="Lee A.J."/>
            <person name="Hou S."/>
            <person name="Donachie S.P."/>
        </authorList>
    </citation>
    <scope>NUCLEOTIDE SEQUENCE [LARGE SCALE GENOMIC DNA]</scope>
    <source>
        <strain evidence="8 9">Y2</strain>
    </source>
</reference>
<name>A0ABX3A353_9GAMM</name>
<comment type="caution">
    <text evidence="8">The sequence shown here is derived from an EMBL/GenBank/DDBJ whole genome shotgun (WGS) entry which is preliminary data.</text>
</comment>
<feature type="domain" description="Aminotransferase class I/classII large" evidence="7">
    <location>
        <begin position="40"/>
        <end position="377"/>
    </location>
</feature>
<dbReference type="Pfam" id="PF00155">
    <property type="entry name" value="Aminotran_1_2"/>
    <property type="match status" value="1"/>
</dbReference>
<dbReference type="InterPro" id="IPR004839">
    <property type="entry name" value="Aminotransferase_I/II_large"/>
</dbReference>
<comment type="cofactor">
    <cofactor evidence="1 6">
        <name>pyridoxal 5'-phosphate</name>
        <dbReference type="ChEBI" id="CHEBI:597326"/>
    </cofactor>
</comment>
<evidence type="ECO:0000313" key="8">
    <source>
        <dbReference type="EMBL" id="ODN42873.1"/>
    </source>
</evidence>
<evidence type="ECO:0000256" key="4">
    <source>
        <dbReference type="ARBA" id="ARBA00022679"/>
    </source>
</evidence>
<dbReference type="RefSeq" id="WP_069312670.1">
    <property type="nucleotide sequence ID" value="NZ_MDTU01000001.1"/>
</dbReference>
<evidence type="ECO:0000313" key="9">
    <source>
        <dbReference type="Proteomes" id="UP000094329"/>
    </source>
</evidence>
<evidence type="ECO:0000256" key="6">
    <source>
        <dbReference type="RuleBase" id="RU000481"/>
    </source>
</evidence>
<gene>
    <name evidence="8" type="ORF">BGC07_07975</name>
</gene>
<proteinExistence type="inferred from homology"/>
<dbReference type="PANTHER" id="PTHR46383:SF1">
    <property type="entry name" value="ASPARTATE AMINOTRANSFERASE"/>
    <property type="match status" value="1"/>
</dbReference>
<dbReference type="PANTHER" id="PTHR46383">
    <property type="entry name" value="ASPARTATE AMINOTRANSFERASE"/>
    <property type="match status" value="1"/>
</dbReference>
<dbReference type="InterPro" id="IPR015421">
    <property type="entry name" value="PyrdxlP-dep_Trfase_major"/>
</dbReference>
<organism evidence="8 9">
    <name type="scientific">Piscirickettsia litoralis</name>
    <dbReference type="NCBI Taxonomy" id="1891921"/>
    <lineage>
        <taxon>Bacteria</taxon>
        <taxon>Pseudomonadati</taxon>
        <taxon>Pseudomonadota</taxon>
        <taxon>Gammaproteobacteria</taxon>
        <taxon>Thiotrichales</taxon>
        <taxon>Piscirickettsiaceae</taxon>
        <taxon>Piscirickettsia</taxon>
    </lineage>
</organism>
<dbReference type="InterPro" id="IPR015422">
    <property type="entry name" value="PyrdxlP-dep_Trfase_small"/>
</dbReference>
<dbReference type="InterPro" id="IPR015424">
    <property type="entry name" value="PyrdxlP-dep_Trfase"/>
</dbReference>